<name>A0A1G6WQF1_9GAMM</name>
<sequence>MIESITLSGIATYSPVTPETIQNLKAVNYFYGANGAGKTTISRLINNPALSTASKVTWAQGNQIPAMVYNNDFIAANFTDSKQFKGVFTLGQAEQAQLDRLEELRKERDRHALLKTRAQENLNGSDGKSGKIAEKNALEAKLIARCWEQKQKHDDEFQGAFKGLRNNREAFKNRVLQESKSNTSQLVDIEDLRKRADVLYADAPSPMNAVSNLDLSRLVALEQNPVLSKKVVGKEDVNVSAMIQHLGNSDWVRQGMKYLGHTGDDCPFCQQKLPHEFEKSLEDYFDETFDADTRALSQFGDTYNSVADGLLAQAQTVLAADCSHLDKDKLDLELQALNAIILVNRQRIDQKVASPSIDVALEGLADISLRISELINSANLKVSEHNRLVSGFSVEQNKLTDAVWRYLLDVELKDTLADYTKDADRLGKAIDGITASIDKATVDISTTEAEIAKIETSLTSVRPTVIAINKILKDFGFRGFSLDPACADNSYRLIRSDGTDAKSTLSEGEKTFVTFLYFYHLLRGSVTTSGISTDRIVVIDDPVSSLDSDVLFIVSSLIKKLFHEVRQKGNNLKQVFVLTHNVHFHKEITFNPQRAGDASIKDETFWIVRKPDNFSRIEGFESNPIKTSYQLLWAELTKKPLPALTIQNTMRRILENYFKILGNIDTHAIIEKFEGQDKVQCQSLISWVNDGSHYSPDDLYVAISDSMAHSYMKIFFKVFKAMGHMPHYKMMMGRDFVDLDPVEVATEDEELVGEAGGAVAGSDAFIIVGEAAGDKGAADPLSTPASSGIPIVVQHPKPFSAEVDGSDPDTPF</sequence>
<dbReference type="Proteomes" id="UP000199467">
    <property type="component" value="Unassembled WGS sequence"/>
</dbReference>
<dbReference type="EMBL" id="FMZQ01000026">
    <property type="protein sequence ID" value="SDD67457.1"/>
    <property type="molecule type" value="Genomic_DNA"/>
</dbReference>
<evidence type="ECO:0000313" key="2">
    <source>
        <dbReference type="EMBL" id="SDD67457.1"/>
    </source>
</evidence>
<protein>
    <submittedName>
        <fullName evidence="2">Wobble nucleotide-excising tRNase</fullName>
    </submittedName>
</protein>
<evidence type="ECO:0000259" key="1">
    <source>
        <dbReference type="Pfam" id="PF13166"/>
    </source>
</evidence>
<dbReference type="PANTHER" id="PTHR32182:SF22">
    <property type="entry name" value="ATP-DEPENDENT ENDONUCLEASE, OLD FAMILY-RELATED"/>
    <property type="match status" value="1"/>
</dbReference>
<dbReference type="RefSeq" id="WP_090337713.1">
    <property type="nucleotide sequence ID" value="NZ_FMZQ01000026.1"/>
</dbReference>
<dbReference type="InterPro" id="IPR027417">
    <property type="entry name" value="P-loop_NTPase"/>
</dbReference>
<keyword evidence="3" id="KW-1185">Reference proteome</keyword>
<dbReference type="PANTHER" id="PTHR32182">
    <property type="entry name" value="DNA REPLICATION AND REPAIR PROTEIN RECF"/>
    <property type="match status" value="1"/>
</dbReference>
<dbReference type="GO" id="GO:0006302">
    <property type="term" value="P:double-strand break repair"/>
    <property type="evidence" value="ECO:0007669"/>
    <property type="project" value="TreeGrafter"/>
</dbReference>
<accession>A0A1G6WQF1</accession>
<organism evidence="2 3">
    <name type="scientific">Ectopseudomonas chengduensis</name>
    <dbReference type="NCBI Taxonomy" id="489632"/>
    <lineage>
        <taxon>Bacteria</taxon>
        <taxon>Pseudomonadati</taxon>
        <taxon>Pseudomonadota</taxon>
        <taxon>Gammaproteobacteria</taxon>
        <taxon>Pseudomonadales</taxon>
        <taxon>Pseudomonadaceae</taxon>
        <taxon>Ectopseudomonas</taxon>
    </lineage>
</organism>
<dbReference type="SUPFAM" id="SSF52540">
    <property type="entry name" value="P-loop containing nucleoside triphosphate hydrolases"/>
    <property type="match status" value="1"/>
</dbReference>
<dbReference type="AlphaFoldDB" id="A0A1G6WQF1"/>
<feature type="domain" description="Protein CR006 P-loop" evidence="1">
    <location>
        <begin position="12"/>
        <end position="720"/>
    </location>
</feature>
<dbReference type="InterPro" id="IPR026866">
    <property type="entry name" value="CR006_AAA"/>
</dbReference>
<reference evidence="3" key="1">
    <citation type="submission" date="2016-10" db="EMBL/GenBank/DDBJ databases">
        <authorList>
            <person name="Varghese N."/>
            <person name="Submissions S."/>
        </authorList>
    </citation>
    <scope>NUCLEOTIDE SEQUENCE [LARGE SCALE GENOMIC DNA]</scope>
    <source>
        <strain evidence="3">DSM 26382</strain>
    </source>
</reference>
<dbReference type="GO" id="GO:0000731">
    <property type="term" value="P:DNA synthesis involved in DNA repair"/>
    <property type="evidence" value="ECO:0007669"/>
    <property type="project" value="TreeGrafter"/>
</dbReference>
<gene>
    <name evidence="2" type="ORF">SAMN05216576_12621</name>
</gene>
<proteinExistence type="predicted"/>
<dbReference type="Pfam" id="PF13166">
    <property type="entry name" value="AAA_13"/>
    <property type="match status" value="1"/>
</dbReference>
<dbReference type="Gene3D" id="3.40.50.300">
    <property type="entry name" value="P-loop containing nucleotide triphosphate hydrolases"/>
    <property type="match status" value="2"/>
</dbReference>
<evidence type="ECO:0000313" key="3">
    <source>
        <dbReference type="Proteomes" id="UP000199467"/>
    </source>
</evidence>